<comment type="caution">
    <text evidence="3">The sequence shown here is derived from an EMBL/GenBank/DDBJ whole genome shotgun (WGS) entry which is preliminary data.</text>
</comment>
<evidence type="ECO:0000256" key="2">
    <source>
        <dbReference type="ARBA" id="ARBA00023002"/>
    </source>
</evidence>
<dbReference type="GO" id="GO:0016491">
    <property type="term" value="F:oxidoreductase activity"/>
    <property type="evidence" value="ECO:0007669"/>
    <property type="project" value="UniProtKB-KW"/>
</dbReference>
<keyword evidence="4" id="KW-1185">Reference proteome</keyword>
<dbReference type="PANTHER" id="PTHR43669">
    <property type="entry name" value="5-KETO-D-GLUCONATE 5-REDUCTASE"/>
    <property type="match status" value="1"/>
</dbReference>
<dbReference type="InterPro" id="IPR002347">
    <property type="entry name" value="SDR_fam"/>
</dbReference>
<dbReference type="Gene3D" id="3.40.50.720">
    <property type="entry name" value="NAD(P)-binding Rossmann-like Domain"/>
    <property type="match status" value="1"/>
</dbReference>
<dbReference type="AlphaFoldDB" id="A0A9P9EB84"/>
<evidence type="ECO:0000313" key="4">
    <source>
        <dbReference type="Proteomes" id="UP000717696"/>
    </source>
</evidence>
<comment type="similarity">
    <text evidence="1">Belongs to the short-chain dehydrogenases/reductases (SDR) family.</text>
</comment>
<reference evidence="3" key="1">
    <citation type="journal article" date="2021" name="Nat. Commun.">
        <title>Genetic determinants of endophytism in the Arabidopsis root mycobiome.</title>
        <authorList>
            <person name="Mesny F."/>
            <person name="Miyauchi S."/>
            <person name="Thiergart T."/>
            <person name="Pickel B."/>
            <person name="Atanasova L."/>
            <person name="Karlsson M."/>
            <person name="Huettel B."/>
            <person name="Barry K.W."/>
            <person name="Haridas S."/>
            <person name="Chen C."/>
            <person name="Bauer D."/>
            <person name="Andreopoulos W."/>
            <person name="Pangilinan J."/>
            <person name="LaButti K."/>
            <person name="Riley R."/>
            <person name="Lipzen A."/>
            <person name="Clum A."/>
            <person name="Drula E."/>
            <person name="Henrissat B."/>
            <person name="Kohler A."/>
            <person name="Grigoriev I.V."/>
            <person name="Martin F.M."/>
            <person name="Hacquard S."/>
        </authorList>
    </citation>
    <scope>NUCLEOTIDE SEQUENCE</scope>
    <source>
        <strain evidence="3">MPI-CAGE-AT-0021</strain>
    </source>
</reference>
<proteinExistence type="inferred from homology"/>
<dbReference type="Proteomes" id="UP000717696">
    <property type="component" value="Unassembled WGS sequence"/>
</dbReference>
<evidence type="ECO:0000313" key="3">
    <source>
        <dbReference type="EMBL" id="KAH7134458.1"/>
    </source>
</evidence>
<dbReference type="OrthoDB" id="5336600at2759"/>
<keyword evidence="2" id="KW-0560">Oxidoreductase</keyword>
<name>A0A9P9EB84_9HYPO</name>
<evidence type="ECO:0000256" key="1">
    <source>
        <dbReference type="ARBA" id="ARBA00006484"/>
    </source>
</evidence>
<accession>A0A9P9EB84</accession>
<dbReference type="PANTHER" id="PTHR43669:SF4">
    <property type="entry name" value="SHORT-CHAIN DEHYDROGENASE"/>
    <property type="match status" value="1"/>
</dbReference>
<sequence>MTSQTKILLVLGAGKNIGHGVTEKFRSAGYRVALVSRSAKDGETTPEGDLTLRADLSDPSSVPPVFAAVRKTLGGPPNVVLYNAAALTPPSDPQNPFTIPLEKFEQDLAVLNTSAYIAAGEAVAGFEEAKADVPKAFIYTGNLLAGATAPLPILVGLGTGKSAASYWIGSASGFYKEKGYK</sequence>
<gene>
    <name evidence="3" type="ORF">B0J13DRAFT_560492</name>
</gene>
<organism evidence="3 4">
    <name type="scientific">Dactylonectria estremocensis</name>
    <dbReference type="NCBI Taxonomy" id="1079267"/>
    <lineage>
        <taxon>Eukaryota</taxon>
        <taxon>Fungi</taxon>
        <taxon>Dikarya</taxon>
        <taxon>Ascomycota</taxon>
        <taxon>Pezizomycotina</taxon>
        <taxon>Sordariomycetes</taxon>
        <taxon>Hypocreomycetidae</taxon>
        <taxon>Hypocreales</taxon>
        <taxon>Nectriaceae</taxon>
        <taxon>Dactylonectria</taxon>
    </lineage>
</organism>
<dbReference type="InterPro" id="IPR036291">
    <property type="entry name" value="NAD(P)-bd_dom_sf"/>
</dbReference>
<protein>
    <submittedName>
        <fullName evidence="3">Uncharacterized protein</fullName>
    </submittedName>
</protein>
<dbReference type="Pfam" id="PF00106">
    <property type="entry name" value="adh_short"/>
    <property type="match status" value="1"/>
</dbReference>
<dbReference type="EMBL" id="JAGMUU010000017">
    <property type="protein sequence ID" value="KAH7134458.1"/>
    <property type="molecule type" value="Genomic_DNA"/>
</dbReference>
<dbReference type="SUPFAM" id="SSF51735">
    <property type="entry name" value="NAD(P)-binding Rossmann-fold domains"/>
    <property type="match status" value="1"/>
</dbReference>